<evidence type="ECO:0000313" key="1">
    <source>
        <dbReference type="EMBL" id="BBM85516.1"/>
    </source>
</evidence>
<dbReference type="EMBL" id="AP019860">
    <property type="protein sequence ID" value="BBM85516.1"/>
    <property type="molecule type" value="Genomic_DNA"/>
</dbReference>
<proteinExistence type="predicted"/>
<name>A0A5S9IQ11_UABAM</name>
<dbReference type="RefSeq" id="WP_151969614.1">
    <property type="nucleotide sequence ID" value="NZ_AP019860.1"/>
</dbReference>
<organism evidence="1 2">
    <name type="scientific">Uabimicrobium amorphum</name>
    <dbReference type="NCBI Taxonomy" id="2596890"/>
    <lineage>
        <taxon>Bacteria</taxon>
        <taxon>Pseudomonadati</taxon>
        <taxon>Planctomycetota</taxon>
        <taxon>Candidatus Uabimicrobiia</taxon>
        <taxon>Candidatus Uabimicrobiales</taxon>
        <taxon>Candidatus Uabimicrobiaceae</taxon>
        <taxon>Candidatus Uabimicrobium</taxon>
    </lineage>
</organism>
<dbReference type="KEGG" id="uam:UABAM_03885"/>
<keyword evidence="2" id="KW-1185">Reference proteome</keyword>
<accession>A0A5S9IQ11</accession>
<dbReference type="Proteomes" id="UP000326354">
    <property type="component" value="Chromosome"/>
</dbReference>
<reference evidence="1 2" key="1">
    <citation type="submission" date="2019-08" db="EMBL/GenBank/DDBJ databases">
        <title>Complete genome sequence of Candidatus Uab amorphum.</title>
        <authorList>
            <person name="Shiratori T."/>
            <person name="Suzuki S."/>
            <person name="Kakizawa Y."/>
            <person name="Ishida K."/>
        </authorList>
    </citation>
    <scope>NUCLEOTIDE SEQUENCE [LARGE SCALE GENOMIC DNA]</scope>
    <source>
        <strain evidence="1 2">SRT547</strain>
    </source>
</reference>
<protein>
    <submittedName>
        <fullName evidence="1">Uncharacterized protein</fullName>
    </submittedName>
</protein>
<dbReference type="AlphaFoldDB" id="A0A5S9IQ11"/>
<evidence type="ECO:0000313" key="2">
    <source>
        <dbReference type="Proteomes" id="UP000326354"/>
    </source>
</evidence>
<gene>
    <name evidence="1" type="ORF">UABAM_03885</name>
</gene>
<sequence>MKPQRILILLSLVVLINIYSLEMVPLRLCWSDKHKDHYSFASKNIIKIPGYVFLRTQGFILKKPMQTTVALRLYYSSKNNDYFCAASEKVKKIPGYKYLGLQGYIYKTKKVGTVPLKLYWSNSRKEYFNVVTIKEQKVATKKKYKLIATQGYVYKNNKLPQSMVLSQGGSAHLFASDSWNITLYTSRSSKDFILYWQSKNGIKVKDLRTPMFQKHKNKWRTVVSFTKADAANMKSVMDKTHINYSCQVWLVGMYNKNAKSNKITIQFRKRRFIPPPTRKIHINFTQAVITTDAEIGSGDWYILIKVDGQNLGVSEGEADSKETVLLNKKVTKTITDKTIIKIECVAWEKDGMGAPFITKEGYVKGADFVGQKTFYLSKQNNWDITSTKPYVYVGGNDEGGMKIFYTVYEK</sequence>